<name>A0ABX9AS53_9ENTR</name>
<dbReference type="SUPFAM" id="SSF51445">
    <property type="entry name" value="(Trans)glycosidases"/>
    <property type="match status" value="1"/>
</dbReference>
<protein>
    <recommendedName>
        <fullName evidence="3">Glycoside hydrolase family 57 N-terminal domain-containing protein</fullName>
    </recommendedName>
</protein>
<organism evidence="1 2">
    <name type="scientific">Symbiopectobacterium purcellii</name>
    <dbReference type="NCBI Taxonomy" id="2871826"/>
    <lineage>
        <taxon>Bacteria</taxon>
        <taxon>Pseudomonadati</taxon>
        <taxon>Pseudomonadota</taxon>
        <taxon>Gammaproteobacteria</taxon>
        <taxon>Enterobacterales</taxon>
        <taxon>Enterobacteriaceae</taxon>
    </lineage>
</organism>
<gene>
    <name evidence="1" type="ORF">K6K13_09895</name>
</gene>
<reference evidence="1 2" key="1">
    <citation type="submission" date="2021-08" db="EMBL/GenBank/DDBJ databases">
        <title>Culture and genomic analysis of Symbiopectobacterium purcellii sp. nov. gen. nov., isolated from the leafhopper Empoasca decipiens.</title>
        <authorList>
            <person name="Nadal-Jimenez P."/>
            <person name="Siozios S."/>
            <person name="Halliday N."/>
            <person name="Camara M."/>
            <person name="Hurst G.D.D."/>
        </authorList>
    </citation>
    <scope>NUCLEOTIDE SEQUENCE [LARGE SCALE GENOMIC DNA]</scope>
    <source>
        <strain evidence="1 2">SyEd1</strain>
    </source>
</reference>
<evidence type="ECO:0000313" key="1">
    <source>
        <dbReference type="EMBL" id="QZN97601.1"/>
    </source>
</evidence>
<dbReference type="RefSeq" id="WP_222160638.1">
    <property type="nucleotide sequence ID" value="NZ_CP081864.1"/>
</dbReference>
<dbReference type="InterPro" id="IPR017853">
    <property type="entry name" value="GH"/>
</dbReference>
<keyword evidence="2" id="KW-1185">Reference proteome</keyword>
<dbReference type="Proteomes" id="UP000825886">
    <property type="component" value="Chromosome"/>
</dbReference>
<sequence>MNVLPPLRLLEVNTPLIWHWPHFLEVIDLIARYRFNGLIVHQQNILALLARPPAHNKNPGIENLHHERESTLSYLQRVSHHCQSRHIQLWIQGEAFPGDAKIKQKFPEFFLDEDSVTTNTSFLTRFYSETVDEMLVALPDISGLILSLQTPTFHPEQWKQSMKMLHRILRLHGKKLVLCDYLDDSWPRRQLHNTLSSLPDDVRVSMKATAMDYRPGFANNPELTSFPGNKKWIEFDLWGIDYGWTLLPCMLVDEIQGRLSWAHAVAGDELEAISARISWEWISNSSLLESINEINLYGLAQLINHSEHGELHAAALFQRWLQDNHAVNVTATTSNTAVKRIDSVQSLFFNSYDWMCKTPYFLGRLLHRHSQLPHTLEQAIPLLHAETRSANWTHAFQPLFPTDDRGLGSHQYELVTLERQQSHFFAHHLRQSAREIHHARILPEPLCARLAASWDCAWWYTELCDHAKQLIADALFSLSYGGTVTAREQHCNDAQAFAEKLHHWLAQHQYDYPHFLPMLMAPERLHHLAESCRHPASD</sequence>
<dbReference type="EMBL" id="CP081864">
    <property type="protein sequence ID" value="QZN97601.1"/>
    <property type="molecule type" value="Genomic_DNA"/>
</dbReference>
<accession>A0ABX9AS53</accession>
<evidence type="ECO:0000313" key="2">
    <source>
        <dbReference type="Proteomes" id="UP000825886"/>
    </source>
</evidence>
<proteinExistence type="predicted"/>
<evidence type="ECO:0008006" key="3">
    <source>
        <dbReference type="Google" id="ProtNLM"/>
    </source>
</evidence>